<name>A0A848MKT0_9GAMM</name>
<comment type="subcellular location">
    <subcellularLocation>
        <location evidence="1 8">Cell inner membrane</location>
        <topology evidence="1 8">Single-pass membrane protein</topology>
    </subcellularLocation>
</comment>
<dbReference type="EMBL" id="JAADJU010000006">
    <property type="protein sequence ID" value="NMP27846.1"/>
    <property type="molecule type" value="Genomic_DNA"/>
</dbReference>
<dbReference type="InterPro" id="IPR000021">
    <property type="entry name" value="Hok/gef_toxin"/>
</dbReference>
<evidence type="ECO:0000256" key="3">
    <source>
        <dbReference type="ARBA" id="ARBA00022519"/>
    </source>
</evidence>
<reference evidence="9 10" key="1">
    <citation type="submission" date="2020-01" db="EMBL/GenBank/DDBJ databases">
        <authorList>
            <person name="Lee S.D."/>
        </authorList>
    </citation>
    <scope>NUCLEOTIDE SEQUENCE [LARGE SCALE GENOMIC DNA]</scope>
    <source>
        <strain evidence="9 10">SAP-1</strain>
    </source>
</reference>
<evidence type="ECO:0000256" key="8">
    <source>
        <dbReference type="RuleBase" id="RU221113"/>
    </source>
</evidence>
<protein>
    <submittedName>
        <fullName evidence="9">Hok/Gef family protein</fullName>
    </submittedName>
</protein>
<evidence type="ECO:0000313" key="9">
    <source>
        <dbReference type="EMBL" id="NMP27846.1"/>
    </source>
</evidence>
<organism evidence="9 10">
    <name type="scientific">Rouxiella aceris</name>
    <dbReference type="NCBI Taxonomy" id="2703884"/>
    <lineage>
        <taxon>Bacteria</taxon>
        <taxon>Pseudomonadati</taxon>
        <taxon>Pseudomonadota</taxon>
        <taxon>Gammaproteobacteria</taxon>
        <taxon>Enterobacterales</taxon>
        <taxon>Yersiniaceae</taxon>
        <taxon>Rouxiella</taxon>
    </lineage>
</organism>
<dbReference type="PRINTS" id="PR00281">
    <property type="entry name" value="HOKGEFTOXIC"/>
</dbReference>
<accession>A0A848MKT0</accession>
<evidence type="ECO:0000256" key="7">
    <source>
        <dbReference type="ARBA" id="ARBA00023136"/>
    </source>
</evidence>
<keyword evidence="6 8" id="KW-1133">Transmembrane helix</keyword>
<dbReference type="AlphaFoldDB" id="A0A848MKT0"/>
<reference evidence="9 10" key="2">
    <citation type="submission" date="2020-06" db="EMBL/GenBank/DDBJ databases">
        <title>Polyphasic characterization of a Rahnella strain isolated from tree sap.</title>
        <authorList>
            <person name="Kim I.S."/>
        </authorList>
    </citation>
    <scope>NUCLEOTIDE SEQUENCE [LARGE SCALE GENOMIC DNA]</scope>
    <source>
        <strain evidence="9 10">SAP-1</strain>
    </source>
</reference>
<evidence type="ECO:0000256" key="2">
    <source>
        <dbReference type="ARBA" id="ARBA00022475"/>
    </source>
</evidence>
<gene>
    <name evidence="9" type="ORF">GW590_13350</name>
</gene>
<dbReference type="InterPro" id="IPR018084">
    <property type="entry name" value="Hok/gef_toxin_CS"/>
</dbReference>
<dbReference type="Pfam" id="PF01848">
    <property type="entry name" value="HOK_GEF"/>
    <property type="match status" value="1"/>
</dbReference>
<keyword evidence="7 8" id="KW-0472">Membrane</keyword>
<evidence type="ECO:0000256" key="1">
    <source>
        <dbReference type="ARBA" id="ARBA00004377"/>
    </source>
</evidence>
<keyword evidence="10" id="KW-1185">Reference proteome</keyword>
<proteinExistence type="inferred from homology"/>
<sequence length="70" mass="7871">MFSNIRLASYPPKGKDKEAIMPQKIVVLSLVVICVTIVMFTWITRNTLCELRIRQGSTEVAAIMACDSLR</sequence>
<feature type="transmembrane region" description="Helical" evidence="8">
    <location>
        <begin position="25"/>
        <end position="43"/>
    </location>
</feature>
<evidence type="ECO:0000313" key="10">
    <source>
        <dbReference type="Proteomes" id="UP000585363"/>
    </source>
</evidence>
<dbReference type="PROSITE" id="PS00556">
    <property type="entry name" value="HOK_GEF"/>
    <property type="match status" value="1"/>
</dbReference>
<keyword evidence="3" id="KW-0997">Cell inner membrane</keyword>
<keyword evidence="2" id="KW-1003">Cell membrane</keyword>
<comment type="similarity">
    <text evidence="8">Belongs to the hok/gef family.</text>
</comment>
<keyword evidence="4" id="KW-1277">Toxin-antitoxin system</keyword>
<evidence type="ECO:0000256" key="6">
    <source>
        <dbReference type="ARBA" id="ARBA00022989"/>
    </source>
</evidence>
<keyword evidence="5 8" id="KW-0812">Transmembrane</keyword>
<dbReference type="GO" id="GO:0005886">
    <property type="term" value="C:plasma membrane"/>
    <property type="evidence" value="ECO:0007669"/>
    <property type="project" value="UniProtKB-SubCell"/>
</dbReference>
<comment type="caution">
    <text evidence="9">The sequence shown here is derived from an EMBL/GenBank/DDBJ whole genome shotgun (WGS) entry which is preliminary data.</text>
</comment>
<dbReference type="Proteomes" id="UP000585363">
    <property type="component" value="Unassembled WGS sequence"/>
</dbReference>
<evidence type="ECO:0000256" key="5">
    <source>
        <dbReference type="ARBA" id="ARBA00022692"/>
    </source>
</evidence>
<evidence type="ECO:0000256" key="4">
    <source>
        <dbReference type="ARBA" id="ARBA00022649"/>
    </source>
</evidence>